<evidence type="ECO:0000313" key="5">
    <source>
        <dbReference type="Proteomes" id="UP000193090"/>
    </source>
</evidence>
<proteinExistence type="predicted"/>
<organism evidence="4 5">
    <name type="scientific">Mycolicibacillus trivialis</name>
    <dbReference type="NCBI Taxonomy" id="1798"/>
    <lineage>
        <taxon>Bacteria</taxon>
        <taxon>Bacillati</taxon>
        <taxon>Actinomycetota</taxon>
        <taxon>Actinomycetes</taxon>
        <taxon>Mycobacteriales</taxon>
        <taxon>Mycobacteriaceae</taxon>
        <taxon>Mycolicibacillus</taxon>
    </lineage>
</organism>
<evidence type="ECO:0000313" key="4">
    <source>
        <dbReference type="EMBL" id="ORX03205.1"/>
    </source>
</evidence>
<comment type="caution">
    <text evidence="4">The sequence shown here is derived from an EMBL/GenBank/DDBJ whole genome shotgun (WGS) entry which is preliminary data.</text>
</comment>
<dbReference type="GO" id="GO:0003677">
    <property type="term" value="F:DNA binding"/>
    <property type="evidence" value="ECO:0007669"/>
    <property type="project" value="UniProtKB-UniRule"/>
</dbReference>
<evidence type="ECO:0000259" key="3">
    <source>
        <dbReference type="PROSITE" id="PS50977"/>
    </source>
</evidence>
<evidence type="ECO:0000256" key="2">
    <source>
        <dbReference type="PROSITE-ProRule" id="PRU00335"/>
    </source>
</evidence>
<dbReference type="PROSITE" id="PS50977">
    <property type="entry name" value="HTH_TETR_2"/>
    <property type="match status" value="1"/>
</dbReference>
<protein>
    <submittedName>
        <fullName evidence="4">TetR family transcriptional regulator</fullName>
    </submittedName>
</protein>
<name>A0A1X2EIQ3_9MYCO</name>
<keyword evidence="5" id="KW-1185">Reference proteome</keyword>
<dbReference type="AlphaFoldDB" id="A0A1X2EIQ3"/>
<evidence type="ECO:0000256" key="1">
    <source>
        <dbReference type="ARBA" id="ARBA00023125"/>
    </source>
</evidence>
<dbReference type="Proteomes" id="UP000193090">
    <property type="component" value="Unassembled WGS sequence"/>
</dbReference>
<feature type="DNA-binding region" description="H-T-H motif" evidence="2">
    <location>
        <begin position="31"/>
        <end position="50"/>
    </location>
</feature>
<gene>
    <name evidence="4" type="ORF">AWC30_11860</name>
</gene>
<feature type="domain" description="HTH tetR-type" evidence="3">
    <location>
        <begin position="8"/>
        <end position="68"/>
    </location>
</feature>
<keyword evidence="1 2" id="KW-0238">DNA-binding</keyword>
<sequence length="195" mass="21268">MPLADRQALRREHLINAGARVLGDPSGAPLTVRAVCKQAGLTERYFYESFTDRDQFVRAVYDDVGTRAMTALAPTTSARQAVEQFVALMVDDPILGRVLLLGPETEPALARSGSEWMPNFIGLLQHKLTRIGDPVSQQLVATSLIGGLSSLFSAYLNGRLDADRGQFIDFCVDMLVLASRLEPAPTGPRRTEPPT</sequence>
<dbReference type="EMBL" id="LQPZ01000029">
    <property type="protein sequence ID" value="ORX03205.1"/>
    <property type="molecule type" value="Genomic_DNA"/>
</dbReference>
<dbReference type="STRING" id="1798.AWC30_11860"/>
<dbReference type="SUPFAM" id="SSF46689">
    <property type="entry name" value="Homeodomain-like"/>
    <property type="match status" value="1"/>
</dbReference>
<dbReference type="InterPro" id="IPR009057">
    <property type="entry name" value="Homeodomain-like_sf"/>
</dbReference>
<reference evidence="4 5" key="1">
    <citation type="submission" date="2016-01" db="EMBL/GenBank/DDBJ databases">
        <title>The new phylogeny of the genus Mycobacterium.</title>
        <authorList>
            <person name="Tarcisio F."/>
            <person name="Conor M."/>
            <person name="Antonella G."/>
            <person name="Elisabetta G."/>
            <person name="Giulia F.S."/>
            <person name="Sara T."/>
            <person name="Anna F."/>
            <person name="Clotilde B."/>
            <person name="Roberto B."/>
            <person name="Veronica D.S."/>
            <person name="Fabio R."/>
            <person name="Monica P."/>
            <person name="Olivier J."/>
            <person name="Enrico T."/>
            <person name="Nicola S."/>
        </authorList>
    </citation>
    <scope>NUCLEOTIDE SEQUENCE [LARGE SCALE GENOMIC DNA]</scope>
    <source>
        <strain evidence="4 5">DSM 44153</strain>
    </source>
</reference>
<dbReference type="Gene3D" id="1.10.357.10">
    <property type="entry name" value="Tetracycline Repressor, domain 2"/>
    <property type="match status" value="1"/>
</dbReference>
<accession>A0A1X2EIQ3</accession>
<dbReference type="InterPro" id="IPR001647">
    <property type="entry name" value="HTH_TetR"/>
</dbReference>